<evidence type="ECO:0000259" key="11">
    <source>
        <dbReference type="PROSITE" id="PS50262"/>
    </source>
</evidence>
<feature type="region of interest" description="Disordered" evidence="9">
    <location>
        <begin position="977"/>
        <end position="997"/>
    </location>
</feature>
<keyword evidence="7" id="KW-0326">Glycosidase</keyword>
<feature type="transmembrane region" description="Helical" evidence="10">
    <location>
        <begin position="31"/>
        <end position="51"/>
    </location>
</feature>
<dbReference type="FunFam" id="3.20.20.80:FF:000115">
    <property type="entry name" value="Beta-galactosidase"/>
    <property type="match status" value="1"/>
</dbReference>
<dbReference type="Pfam" id="PF21467">
    <property type="entry name" value="BetaGal_gal-bd"/>
    <property type="match status" value="1"/>
</dbReference>
<keyword evidence="13" id="KW-1185">Reference proteome</keyword>
<protein>
    <submittedName>
        <fullName evidence="12">Beta-galactosidase-1-like protein 2</fullName>
    </submittedName>
</protein>
<dbReference type="Gene3D" id="1.20.1070.10">
    <property type="entry name" value="Rhodopsin 7-helix transmembrane proteins"/>
    <property type="match status" value="1"/>
</dbReference>
<dbReference type="EMBL" id="MTYJ01000083">
    <property type="protein sequence ID" value="OQV15761.1"/>
    <property type="molecule type" value="Genomic_DNA"/>
</dbReference>
<dbReference type="PANTHER" id="PTHR23421">
    <property type="entry name" value="BETA-GALACTOSIDASE RELATED"/>
    <property type="match status" value="1"/>
</dbReference>
<dbReference type="AlphaFoldDB" id="A0A1W0WKM2"/>
<comment type="similarity">
    <text evidence="2 8">Belongs to the glycosyl hydrolase 35 family.</text>
</comment>
<evidence type="ECO:0000256" key="1">
    <source>
        <dbReference type="ARBA" id="ARBA00004370"/>
    </source>
</evidence>
<keyword evidence="4" id="KW-0378">Hydrolase</keyword>
<dbReference type="PROSITE" id="PS00237">
    <property type="entry name" value="G_PROTEIN_RECEP_F1_1"/>
    <property type="match status" value="1"/>
</dbReference>
<dbReference type="OrthoDB" id="1657402at2759"/>
<feature type="transmembrane region" description="Helical" evidence="10">
    <location>
        <begin position="99"/>
        <end position="120"/>
    </location>
</feature>
<dbReference type="PROSITE" id="PS50262">
    <property type="entry name" value="G_PROTEIN_RECEP_F1_2"/>
    <property type="match status" value="1"/>
</dbReference>
<dbReference type="SUPFAM" id="SSF81321">
    <property type="entry name" value="Family A G protein-coupled receptor-like"/>
    <property type="match status" value="1"/>
</dbReference>
<evidence type="ECO:0000256" key="6">
    <source>
        <dbReference type="ARBA" id="ARBA00023136"/>
    </source>
</evidence>
<dbReference type="InterPro" id="IPR048912">
    <property type="entry name" value="BetaGal1-like_ABD1"/>
</dbReference>
<dbReference type="CDD" id="cd00637">
    <property type="entry name" value="7tm_classA_rhodopsin-like"/>
    <property type="match status" value="1"/>
</dbReference>
<dbReference type="Pfam" id="PF01301">
    <property type="entry name" value="Glyco_hydro_35"/>
    <property type="match status" value="1"/>
</dbReference>
<dbReference type="GO" id="GO:0004930">
    <property type="term" value="F:G protein-coupled receptor activity"/>
    <property type="evidence" value="ECO:0007669"/>
    <property type="project" value="InterPro"/>
</dbReference>
<dbReference type="Gene3D" id="3.20.20.80">
    <property type="entry name" value="Glycosidases"/>
    <property type="match status" value="1"/>
</dbReference>
<evidence type="ECO:0000256" key="8">
    <source>
        <dbReference type="RuleBase" id="RU003679"/>
    </source>
</evidence>
<dbReference type="GO" id="GO:0005975">
    <property type="term" value="P:carbohydrate metabolic process"/>
    <property type="evidence" value="ECO:0007669"/>
    <property type="project" value="InterPro"/>
</dbReference>
<dbReference type="Gene3D" id="2.60.120.260">
    <property type="entry name" value="Galactose-binding domain-like"/>
    <property type="match status" value="2"/>
</dbReference>
<gene>
    <name evidence="12" type="ORF">BV898_10098</name>
</gene>
<dbReference type="GO" id="GO:0004553">
    <property type="term" value="F:hydrolase activity, hydrolyzing O-glycosyl compounds"/>
    <property type="evidence" value="ECO:0007669"/>
    <property type="project" value="InterPro"/>
</dbReference>
<evidence type="ECO:0000256" key="7">
    <source>
        <dbReference type="ARBA" id="ARBA00023295"/>
    </source>
</evidence>
<dbReference type="InterPro" id="IPR048913">
    <property type="entry name" value="BetaGal_gal-bd"/>
</dbReference>
<evidence type="ECO:0000313" key="12">
    <source>
        <dbReference type="EMBL" id="OQV15761.1"/>
    </source>
</evidence>
<evidence type="ECO:0000256" key="5">
    <source>
        <dbReference type="ARBA" id="ARBA00022989"/>
    </source>
</evidence>
<dbReference type="InterPro" id="IPR017853">
    <property type="entry name" value="GH"/>
</dbReference>
<dbReference type="InterPro" id="IPR008979">
    <property type="entry name" value="Galactose-bd-like_sf"/>
</dbReference>
<dbReference type="SUPFAM" id="SSF49785">
    <property type="entry name" value="Galactose-binding domain-like"/>
    <property type="match status" value="1"/>
</dbReference>
<organism evidence="12 13">
    <name type="scientific">Hypsibius exemplaris</name>
    <name type="common">Freshwater tardigrade</name>
    <dbReference type="NCBI Taxonomy" id="2072580"/>
    <lineage>
        <taxon>Eukaryota</taxon>
        <taxon>Metazoa</taxon>
        <taxon>Ecdysozoa</taxon>
        <taxon>Tardigrada</taxon>
        <taxon>Eutardigrada</taxon>
        <taxon>Parachela</taxon>
        <taxon>Hypsibioidea</taxon>
        <taxon>Hypsibiidae</taxon>
        <taxon>Hypsibius</taxon>
    </lineage>
</organism>
<accession>A0A1W0WKM2</accession>
<feature type="transmembrane region" description="Helical" evidence="10">
    <location>
        <begin position="141"/>
        <end position="164"/>
    </location>
</feature>
<dbReference type="PRINTS" id="PR00742">
    <property type="entry name" value="GLHYDRLASE35"/>
</dbReference>
<evidence type="ECO:0000256" key="9">
    <source>
        <dbReference type="SAM" id="MobiDB-lite"/>
    </source>
</evidence>
<keyword evidence="6 10" id="KW-0472">Membrane</keyword>
<comment type="caution">
    <text evidence="12">The sequence shown here is derived from an EMBL/GenBank/DDBJ whole genome shotgun (WGS) entry which is preliminary data.</text>
</comment>
<dbReference type="Proteomes" id="UP000192578">
    <property type="component" value="Unassembled WGS sequence"/>
</dbReference>
<dbReference type="Pfam" id="PF21317">
    <property type="entry name" value="BetaGal_ABD_1"/>
    <property type="match status" value="1"/>
</dbReference>
<proteinExistence type="inferred from homology"/>
<keyword evidence="3 10" id="KW-0812">Transmembrane</keyword>
<feature type="transmembrane region" description="Helical" evidence="10">
    <location>
        <begin position="282"/>
        <end position="304"/>
    </location>
</feature>
<dbReference type="InterPro" id="IPR000276">
    <property type="entry name" value="GPCR_Rhodpsn"/>
</dbReference>
<keyword evidence="5 10" id="KW-1133">Transmembrane helix</keyword>
<feature type="transmembrane region" description="Helical" evidence="10">
    <location>
        <begin position="63"/>
        <end position="87"/>
    </location>
</feature>
<dbReference type="InterPro" id="IPR031330">
    <property type="entry name" value="Gly_Hdrlase_35_cat"/>
</dbReference>
<evidence type="ECO:0000256" key="3">
    <source>
        <dbReference type="ARBA" id="ARBA00022692"/>
    </source>
</evidence>
<dbReference type="InterPro" id="IPR001944">
    <property type="entry name" value="Glycoside_Hdrlase_35"/>
</dbReference>
<comment type="subcellular location">
    <subcellularLocation>
        <location evidence="1">Membrane</location>
    </subcellularLocation>
</comment>
<sequence length="1021" mass="114487">MSSSNNSTGPVGTNIPYCPATNPQEWIRGKIPLTGVCMVIVALQMFTLVTFRRWRPREPFLTLHVSLAWGSLAFGAIGVGIAIISMFPWTVSVATASRAFNWLIGGAHNASSLTLLFISVDRWLSVEFPVKYRLKISQEKINRAVCILFGLSFLHWFPGMVVYWDAVQVYCNRPATLFYPSFWFLLYSMIGPFMLSLTGLVQLRIITIAVATKLRLVRARRRIGNSRNRPSVSVPLSELMGIIRGPLTASMVMVIVQLVANIPYLTTVHFASRYHWSSQATAFWSVVWLAVQHVFSPGVYLTLFPLFRATAKRMCCGVGIKRRRGVALFSIVHAAKFQGYNFYRGNGPVSSGLVTEGATLMLNGKPLRILSGAIHYFRVVPEYWEDRLTKLKAAGLNTVETYVPWNLHEPRPGVFDFDGILDIRNFIEIAKRLDLLVIFRPGPYICAEWEFGGLPSWLLTIPGMKVRSNNKPYLDATNRYLENLIPRIADLQFQKNGPIILVQVENEYGAYGNDTVFMDASKQQLVTHGIVETFVTSDGPKDLTPGKATNVWMTVNEKNDMGTHLDTLKSLQPNKPLMVMEYWSGWFDHWNENHHTISLKKFSLELRAILSRNASVNFYVFFGGTNFGFLNGANFALENPSMPYEPTITSYDYDAILSEGGKLTAKWHRTREILQEFGLLADDLPQPPADVPAFAYGQVIFQQWMSLDSLTLGVKGQQMDDPIQMEYIEVFPAVPVTPLVYNTSAGFQSYGYVLYSVDIPNVNSTIVLGELHDRAQVLLDGVQIKLFDYPESENEEHKFDVKYRPGPNENDKRHLQILVENMGRANYARKDALADLDTQWKGMHGQVKINSQPLNNWTAYPLEFGKGAASFLTPAFQPYWKQSLVRQRFPRLMQSTLNVSDDQPRDTYLDLTGWGRGVVFINGFNIGRYWPDAGPQQTLYVPGPVLKKGANSVVVFELEKSLGFATFMDVPQLDKLTSGNSPSPSASPVTTQAPPASTPSSTATGLICSFAAFLLCLAIAF</sequence>
<evidence type="ECO:0000313" key="13">
    <source>
        <dbReference type="Proteomes" id="UP000192578"/>
    </source>
</evidence>
<evidence type="ECO:0000256" key="4">
    <source>
        <dbReference type="ARBA" id="ARBA00022801"/>
    </source>
</evidence>
<dbReference type="SUPFAM" id="SSF51445">
    <property type="entry name" value="(Trans)glycosidases"/>
    <property type="match status" value="1"/>
</dbReference>
<evidence type="ECO:0000256" key="2">
    <source>
        <dbReference type="ARBA" id="ARBA00009809"/>
    </source>
</evidence>
<reference evidence="13" key="1">
    <citation type="submission" date="2017-01" db="EMBL/GenBank/DDBJ databases">
        <title>Comparative genomics of anhydrobiosis in the tardigrade Hypsibius dujardini.</title>
        <authorList>
            <person name="Yoshida Y."/>
            <person name="Koutsovoulos G."/>
            <person name="Laetsch D."/>
            <person name="Stevens L."/>
            <person name="Kumar S."/>
            <person name="Horikawa D."/>
            <person name="Ishino K."/>
            <person name="Komine S."/>
            <person name="Tomita M."/>
            <person name="Blaxter M."/>
            <person name="Arakawa K."/>
        </authorList>
    </citation>
    <scope>NUCLEOTIDE SEQUENCE [LARGE SCALE GENOMIC DNA]</scope>
    <source>
        <strain evidence="13">Z151</strain>
    </source>
</reference>
<name>A0A1W0WKM2_HYPEX</name>
<feature type="domain" description="G-protein coupled receptors family 1 profile" evidence="11">
    <location>
        <begin position="35"/>
        <end position="300"/>
    </location>
</feature>
<dbReference type="InterPro" id="IPR017452">
    <property type="entry name" value="GPCR_Rhodpsn_7TM"/>
</dbReference>
<feature type="transmembrane region" description="Helical" evidence="10">
    <location>
        <begin position="184"/>
        <end position="211"/>
    </location>
</feature>
<evidence type="ECO:0000256" key="10">
    <source>
        <dbReference type="SAM" id="Phobius"/>
    </source>
</evidence>
<dbReference type="GO" id="GO:0016020">
    <property type="term" value="C:membrane"/>
    <property type="evidence" value="ECO:0007669"/>
    <property type="project" value="UniProtKB-SubCell"/>
</dbReference>
<feature type="compositionally biased region" description="Low complexity" evidence="9">
    <location>
        <begin position="981"/>
        <end position="997"/>
    </location>
</feature>